<name>A0A9R1W4S7_LACSA</name>
<reference evidence="1 2" key="1">
    <citation type="journal article" date="2017" name="Nat. Commun.">
        <title>Genome assembly with in vitro proximity ligation data and whole-genome triplication in lettuce.</title>
        <authorList>
            <person name="Reyes-Chin-Wo S."/>
            <person name="Wang Z."/>
            <person name="Yang X."/>
            <person name="Kozik A."/>
            <person name="Arikit S."/>
            <person name="Song C."/>
            <person name="Xia L."/>
            <person name="Froenicke L."/>
            <person name="Lavelle D.O."/>
            <person name="Truco M.J."/>
            <person name="Xia R."/>
            <person name="Zhu S."/>
            <person name="Xu C."/>
            <person name="Xu H."/>
            <person name="Xu X."/>
            <person name="Cox K."/>
            <person name="Korf I."/>
            <person name="Meyers B.C."/>
            <person name="Michelmore R.W."/>
        </authorList>
    </citation>
    <scope>NUCLEOTIDE SEQUENCE [LARGE SCALE GENOMIC DNA]</scope>
    <source>
        <strain evidence="2">cv. Salinas</strain>
        <tissue evidence="1">Seedlings</tissue>
    </source>
</reference>
<dbReference type="AlphaFoldDB" id="A0A9R1W4S7"/>
<dbReference type="Proteomes" id="UP000235145">
    <property type="component" value="Unassembled WGS sequence"/>
</dbReference>
<dbReference type="EMBL" id="NBSK02000003">
    <property type="protein sequence ID" value="KAJ0216150.1"/>
    <property type="molecule type" value="Genomic_DNA"/>
</dbReference>
<keyword evidence="2" id="KW-1185">Reference proteome</keyword>
<sequence length="86" mass="9987">MITHLIKFISLKKKKQIYDDNWYNAGKGAHLTLKRGENGKIYDKRTIQKKSRDSTKETTVYIDKIIKIREVTFVHGVDIQTLPPGL</sequence>
<protein>
    <submittedName>
        <fullName evidence="1">Uncharacterized protein</fullName>
    </submittedName>
</protein>
<accession>A0A9R1W4S7</accession>
<organism evidence="1 2">
    <name type="scientific">Lactuca sativa</name>
    <name type="common">Garden lettuce</name>
    <dbReference type="NCBI Taxonomy" id="4236"/>
    <lineage>
        <taxon>Eukaryota</taxon>
        <taxon>Viridiplantae</taxon>
        <taxon>Streptophyta</taxon>
        <taxon>Embryophyta</taxon>
        <taxon>Tracheophyta</taxon>
        <taxon>Spermatophyta</taxon>
        <taxon>Magnoliopsida</taxon>
        <taxon>eudicotyledons</taxon>
        <taxon>Gunneridae</taxon>
        <taxon>Pentapetalae</taxon>
        <taxon>asterids</taxon>
        <taxon>campanulids</taxon>
        <taxon>Asterales</taxon>
        <taxon>Asteraceae</taxon>
        <taxon>Cichorioideae</taxon>
        <taxon>Cichorieae</taxon>
        <taxon>Lactucinae</taxon>
        <taxon>Lactuca</taxon>
    </lineage>
</organism>
<evidence type="ECO:0000313" key="2">
    <source>
        <dbReference type="Proteomes" id="UP000235145"/>
    </source>
</evidence>
<comment type="caution">
    <text evidence="1">The sequence shown here is derived from an EMBL/GenBank/DDBJ whole genome shotgun (WGS) entry which is preliminary data.</text>
</comment>
<gene>
    <name evidence="1" type="ORF">LSAT_V11C300115940</name>
</gene>
<evidence type="ECO:0000313" key="1">
    <source>
        <dbReference type="EMBL" id="KAJ0216150.1"/>
    </source>
</evidence>
<proteinExistence type="predicted"/>